<keyword evidence="9" id="KW-1185">Reference proteome</keyword>
<reference evidence="9" key="1">
    <citation type="journal article" date="2011" name="Science">
        <title>The plant cell wall-decomposing machinery underlies the functional diversity of forest fungi.</title>
        <authorList>
            <person name="Eastwood D.C."/>
            <person name="Floudas D."/>
            <person name="Binder M."/>
            <person name="Majcherczyk A."/>
            <person name="Schneider P."/>
            <person name="Aerts A."/>
            <person name="Asiegbu F.O."/>
            <person name="Baker S.E."/>
            <person name="Barry K."/>
            <person name="Bendiksby M."/>
            <person name="Blumentritt M."/>
            <person name="Coutinho P.M."/>
            <person name="Cullen D."/>
            <person name="de Vries R.P."/>
            <person name="Gathman A."/>
            <person name="Goodell B."/>
            <person name="Henrissat B."/>
            <person name="Ihrmark K."/>
            <person name="Kauserud H."/>
            <person name="Kohler A."/>
            <person name="LaButti K."/>
            <person name="Lapidus A."/>
            <person name="Lavin J.L."/>
            <person name="Lee Y.-H."/>
            <person name="Lindquist E."/>
            <person name="Lilly W."/>
            <person name="Lucas S."/>
            <person name="Morin E."/>
            <person name="Murat C."/>
            <person name="Oguiza J.A."/>
            <person name="Park J."/>
            <person name="Pisabarro A.G."/>
            <person name="Riley R."/>
            <person name="Rosling A."/>
            <person name="Salamov A."/>
            <person name="Schmidt O."/>
            <person name="Schmutz J."/>
            <person name="Skrede I."/>
            <person name="Stenlid J."/>
            <person name="Wiebenga A."/>
            <person name="Xie X."/>
            <person name="Kuees U."/>
            <person name="Hibbett D.S."/>
            <person name="Hoffmeister D."/>
            <person name="Hoegberg N."/>
            <person name="Martin F."/>
            <person name="Grigoriev I.V."/>
            <person name="Watkinson S.C."/>
        </authorList>
    </citation>
    <scope>NUCLEOTIDE SEQUENCE [LARGE SCALE GENOMIC DNA]</scope>
    <source>
        <strain evidence="9">strain S7.3</strain>
    </source>
</reference>
<feature type="region of interest" description="Disordered" evidence="7">
    <location>
        <begin position="90"/>
        <end position="129"/>
    </location>
</feature>
<evidence type="ECO:0000313" key="8">
    <source>
        <dbReference type="EMBL" id="EGN98806.1"/>
    </source>
</evidence>
<dbReference type="Pfam" id="PF09696">
    <property type="entry name" value="Ctf8"/>
    <property type="match status" value="1"/>
</dbReference>
<evidence type="ECO:0000313" key="9">
    <source>
        <dbReference type="Proteomes" id="UP000008063"/>
    </source>
</evidence>
<feature type="region of interest" description="Disordered" evidence="7">
    <location>
        <begin position="1"/>
        <end position="20"/>
    </location>
</feature>
<dbReference type="eggNOG" id="ENOG502SBIQ">
    <property type="taxonomic scope" value="Eukaryota"/>
</dbReference>
<evidence type="ECO:0008006" key="10">
    <source>
        <dbReference type="Google" id="ProtNLM"/>
    </source>
</evidence>
<protein>
    <recommendedName>
        <fullName evidence="10">Ctf8-domain-containing protein</fullName>
    </recommendedName>
</protein>
<comment type="similarity">
    <text evidence="6">Belongs to the CTF8 family.</text>
</comment>
<dbReference type="HOGENOM" id="CLU_066293_2_1_1"/>
<dbReference type="PANTHER" id="PTHR28605:SF1">
    <property type="entry name" value="CHROMOSOME TRANSMISSION FIDELITY FACTOR 8"/>
    <property type="match status" value="1"/>
</dbReference>
<name>F8PY43_SERL3</name>
<evidence type="ECO:0000256" key="2">
    <source>
        <dbReference type="ARBA" id="ARBA00022705"/>
    </source>
</evidence>
<dbReference type="GO" id="GO:0031390">
    <property type="term" value="C:Ctf18 RFC-like complex"/>
    <property type="evidence" value="ECO:0007669"/>
    <property type="project" value="InterPro"/>
</dbReference>
<gene>
    <name evidence="8" type="ORF">SERLA73DRAFT_54048</name>
</gene>
<dbReference type="InterPro" id="IPR018607">
    <property type="entry name" value="Ctf8"/>
</dbReference>
<evidence type="ECO:0000256" key="4">
    <source>
        <dbReference type="ARBA" id="ARBA00023242"/>
    </source>
</evidence>
<feature type="compositionally biased region" description="Low complexity" evidence="7">
    <location>
        <begin position="1"/>
        <end position="17"/>
    </location>
</feature>
<evidence type="ECO:0000256" key="6">
    <source>
        <dbReference type="ARBA" id="ARBA00038447"/>
    </source>
</evidence>
<dbReference type="OrthoDB" id="121932at2759"/>
<sequence length="159" mass="17309">MIIPITIPSPSDTSDSPKLPPQLAKLGHDELFLIELQGSLDVEGTGINERDGRLVGKLQMDDSNKPTLVIGHHLLEGKVVNLVKPLGVLHRKDRNGNSDQPSSHIQSHDYDQDGEPQVSSDESQKEPAGWDVVAVVKKKIVFSKRPMPIAGTVNASRRG</sequence>
<dbReference type="GO" id="GO:0007064">
    <property type="term" value="P:mitotic sister chromatid cohesion"/>
    <property type="evidence" value="ECO:0007669"/>
    <property type="project" value="InterPro"/>
</dbReference>
<evidence type="ECO:0000256" key="1">
    <source>
        <dbReference type="ARBA" id="ARBA00004123"/>
    </source>
</evidence>
<dbReference type="GO" id="GO:0003677">
    <property type="term" value="F:DNA binding"/>
    <property type="evidence" value="ECO:0007669"/>
    <property type="project" value="UniProtKB-KW"/>
</dbReference>
<dbReference type="FunCoup" id="F8PY43">
    <property type="interactions" value="29"/>
</dbReference>
<evidence type="ECO:0000256" key="3">
    <source>
        <dbReference type="ARBA" id="ARBA00023125"/>
    </source>
</evidence>
<dbReference type="STRING" id="936435.F8PY43"/>
<comment type="subcellular location">
    <subcellularLocation>
        <location evidence="1">Nucleus</location>
    </subcellularLocation>
</comment>
<organism evidence="9">
    <name type="scientific">Serpula lacrymans var. lacrymans (strain S7.3)</name>
    <name type="common">Dry rot fungus</name>
    <dbReference type="NCBI Taxonomy" id="936435"/>
    <lineage>
        <taxon>Eukaryota</taxon>
        <taxon>Fungi</taxon>
        <taxon>Dikarya</taxon>
        <taxon>Basidiomycota</taxon>
        <taxon>Agaricomycotina</taxon>
        <taxon>Agaricomycetes</taxon>
        <taxon>Agaricomycetidae</taxon>
        <taxon>Boletales</taxon>
        <taxon>Coniophorineae</taxon>
        <taxon>Serpulaceae</taxon>
        <taxon>Serpula</taxon>
    </lineage>
</organism>
<dbReference type="AlphaFoldDB" id="F8PY43"/>
<keyword evidence="3" id="KW-0238">DNA-binding</keyword>
<dbReference type="PANTHER" id="PTHR28605">
    <property type="entry name" value="CTF8, CHROMOSOME TRANSMISSION FIDELITY FACTOR 8 HOMOLOG (S. CEREVISIAE)"/>
    <property type="match status" value="1"/>
</dbReference>
<evidence type="ECO:0000256" key="5">
    <source>
        <dbReference type="ARBA" id="ARBA00023306"/>
    </source>
</evidence>
<dbReference type="OMA" id="KMVFAKR"/>
<dbReference type="Proteomes" id="UP000008063">
    <property type="component" value="Unassembled WGS sequence"/>
</dbReference>
<accession>F8PY43</accession>
<proteinExistence type="inferred from homology"/>
<dbReference type="InParanoid" id="F8PY43"/>
<dbReference type="GO" id="GO:0006260">
    <property type="term" value="P:DNA replication"/>
    <property type="evidence" value="ECO:0007669"/>
    <property type="project" value="UniProtKB-KW"/>
</dbReference>
<keyword evidence="2" id="KW-0235">DNA replication</keyword>
<keyword evidence="5" id="KW-0131">Cell cycle</keyword>
<evidence type="ECO:0000256" key="7">
    <source>
        <dbReference type="SAM" id="MobiDB-lite"/>
    </source>
</evidence>
<keyword evidence="4" id="KW-0539">Nucleus</keyword>
<dbReference type="EMBL" id="GL945480">
    <property type="protein sequence ID" value="EGN98806.1"/>
    <property type="molecule type" value="Genomic_DNA"/>
</dbReference>